<reference evidence="1 2" key="1">
    <citation type="submission" date="2024-07" db="EMBL/GenBank/DDBJ databases">
        <title>Section-level genome sequencing and comparative genomics of Aspergillus sections Usti and Cavernicolus.</title>
        <authorList>
            <consortium name="Lawrence Berkeley National Laboratory"/>
            <person name="Nybo J.L."/>
            <person name="Vesth T.C."/>
            <person name="Theobald S."/>
            <person name="Frisvad J.C."/>
            <person name="Larsen T.O."/>
            <person name="Kjaerboelling I."/>
            <person name="Rothschild-Mancinelli K."/>
            <person name="Lyhne E.K."/>
            <person name="Kogle M.E."/>
            <person name="Barry K."/>
            <person name="Clum A."/>
            <person name="Na H."/>
            <person name="Ledsgaard L."/>
            <person name="Lin J."/>
            <person name="Lipzen A."/>
            <person name="Kuo A."/>
            <person name="Riley R."/>
            <person name="Mondo S."/>
            <person name="Labutti K."/>
            <person name="Haridas S."/>
            <person name="Pangalinan J."/>
            <person name="Salamov A.A."/>
            <person name="Simmons B.A."/>
            <person name="Magnuson J.K."/>
            <person name="Chen J."/>
            <person name="Drula E."/>
            <person name="Henrissat B."/>
            <person name="Wiebenga A."/>
            <person name="Lubbers R.J."/>
            <person name="Gomes A.C."/>
            <person name="Makela M.R."/>
            <person name="Stajich J."/>
            <person name="Grigoriev I.V."/>
            <person name="Mortensen U.H."/>
            <person name="De Vries R.P."/>
            <person name="Baker S.E."/>
            <person name="Andersen M.R."/>
        </authorList>
    </citation>
    <scope>NUCLEOTIDE SEQUENCE [LARGE SCALE GENOMIC DNA]</scope>
    <source>
        <strain evidence="1 2">CBS 123904</strain>
    </source>
</reference>
<accession>A0ABR4J0N5</accession>
<comment type="caution">
    <text evidence="1">The sequence shown here is derived from an EMBL/GenBank/DDBJ whole genome shotgun (WGS) entry which is preliminary data.</text>
</comment>
<dbReference type="EMBL" id="JBFXLU010000238">
    <property type="protein sequence ID" value="KAL2833602.1"/>
    <property type="molecule type" value="Genomic_DNA"/>
</dbReference>
<keyword evidence="2" id="KW-1185">Reference proteome</keyword>
<gene>
    <name evidence="1" type="ORF">BJY01DRAFT_253402</name>
</gene>
<dbReference type="PANTHER" id="PTHR48419:SF1">
    <property type="entry name" value="SULFOTRANSFERASE DOMAIN-CONTAINING PROTEIN"/>
    <property type="match status" value="1"/>
</dbReference>
<dbReference type="Proteomes" id="UP001610446">
    <property type="component" value="Unassembled WGS sequence"/>
</dbReference>
<evidence type="ECO:0000313" key="1">
    <source>
        <dbReference type="EMBL" id="KAL2833602.1"/>
    </source>
</evidence>
<name>A0ABR4J0N5_9EURO</name>
<dbReference type="InterPro" id="IPR027417">
    <property type="entry name" value="P-loop_NTPase"/>
</dbReference>
<dbReference type="PANTHER" id="PTHR48419">
    <property type="entry name" value="SULFOTRANSFERASE DOMAIN-CONTAINING PROTEIN"/>
    <property type="match status" value="1"/>
</dbReference>
<organism evidence="1 2">
    <name type="scientific">Aspergillus pseudoustus</name>
    <dbReference type="NCBI Taxonomy" id="1810923"/>
    <lineage>
        <taxon>Eukaryota</taxon>
        <taxon>Fungi</taxon>
        <taxon>Dikarya</taxon>
        <taxon>Ascomycota</taxon>
        <taxon>Pezizomycotina</taxon>
        <taxon>Eurotiomycetes</taxon>
        <taxon>Eurotiomycetidae</taxon>
        <taxon>Eurotiales</taxon>
        <taxon>Aspergillaceae</taxon>
        <taxon>Aspergillus</taxon>
        <taxon>Aspergillus subgen. Nidulantes</taxon>
    </lineage>
</organism>
<dbReference type="SUPFAM" id="SSF52540">
    <property type="entry name" value="P-loop containing nucleoside triphosphate hydrolases"/>
    <property type="match status" value="1"/>
</dbReference>
<sequence length="364" mass="40867">MENPTVPKRFWLITYPRTGSNLLVRMLGINKQSNVTTGNPMGGNFFLPPFSSIWPKGLFKKDFAQWTEDEAMRMKEEYQECFVQLQTLLDAAAVGGRTVFLKEHIGPLIEPAKLCNHVAIASTCSSADAQVKIPPEGPNWLLGGATGSHHGEESSHTNTTMLSDGFLRTWYPTFIIRHPARAYPSYLRALRETHFEGTSAYSTADIDIWSQGCMTLHWTRKLYEWYAAEFALRGPAQAQAQAGDPVKLGTWPVILDADDIMRGTDVVVRYARILGLDTSKLSFSWDAADKKQVEEMDHNAQRFLSTLLDSKAVDQGKIAGDIDLDAESRAWRDEFGEAAGETLEALVRQAMRDYEFLKARRLRA</sequence>
<evidence type="ECO:0008006" key="3">
    <source>
        <dbReference type="Google" id="ProtNLM"/>
    </source>
</evidence>
<evidence type="ECO:0000313" key="2">
    <source>
        <dbReference type="Proteomes" id="UP001610446"/>
    </source>
</evidence>
<dbReference type="InterPro" id="IPR053226">
    <property type="entry name" value="Pyrrolopyrazine_biosynth_F"/>
</dbReference>
<proteinExistence type="predicted"/>
<protein>
    <recommendedName>
        <fullName evidence="3">P-loop containing nucleoside triphosphate hydrolase protein</fullName>
    </recommendedName>
</protein>